<reference evidence="5 6" key="1">
    <citation type="submission" date="2020-02" db="EMBL/GenBank/DDBJ databases">
        <title>Draft genome sequence of Haematococcus lacustris strain NIES-144.</title>
        <authorList>
            <person name="Morimoto D."/>
            <person name="Nakagawa S."/>
            <person name="Yoshida T."/>
            <person name="Sawayama S."/>
        </authorList>
    </citation>
    <scope>NUCLEOTIDE SEQUENCE [LARGE SCALE GENOMIC DNA]</scope>
    <source>
        <strain evidence="5 6">NIES-144</strain>
    </source>
</reference>
<sequence>MRDRAEERRRGINPDYVSANKLLNVIGSDGAVDTSKLSIEDTKYLGGDLDHTHLVKGLDFALLQKTRSSTEKSKQEGEQGEDSAAKAQVYEQFLPRRMAFVYEFEADENGQVADIPTTLRRSKADCPQASSWCTAPG</sequence>
<accession>A0A699YB43</accession>
<keyword evidence="2" id="KW-0539">Nucleus</keyword>
<feature type="non-terminal residue" evidence="5">
    <location>
        <position position="1"/>
    </location>
</feature>
<evidence type="ECO:0000256" key="2">
    <source>
        <dbReference type="ARBA" id="ARBA00023242"/>
    </source>
</evidence>
<evidence type="ECO:0000313" key="5">
    <source>
        <dbReference type="EMBL" id="GFH06585.1"/>
    </source>
</evidence>
<feature type="region of interest" description="Disordered" evidence="3">
    <location>
        <begin position="67"/>
        <end position="86"/>
    </location>
</feature>
<evidence type="ECO:0000256" key="3">
    <source>
        <dbReference type="SAM" id="MobiDB-lite"/>
    </source>
</evidence>
<dbReference type="InterPro" id="IPR012916">
    <property type="entry name" value="RED_N"/>
</dbReference>
<feature type="compositionally biased region" description="Basic and acidic residues" evidence="3">
    <location>
        <begin position="68"/>
        <end position="77"/>
    </location>
</feature>
<evidence type="ECO:0000256" key="1">
    <source>
        <dbReference type="ARBA" id="ARBA00004123"/>
    </source>
</evidence>
<dbReference type="PANTHER" id="PTHR12765">
    <property type="entry name" value="RED PROTEIN IK FACTOR CYTOKINE IK"/>
    <property type="match status" value="1"/>
</dbReference>
<evidence type="ECO:0000313" key="6">
    <source>
        <dbReference type="Proteomes" id="UP000485058"/>
    </source>
</evidence>
<comment type="subcellular location">
    <subcellularLocation>
        <location evidence="1">Nucleus</location>
    </subcellularLocation>
</comment>
<comment type="caution">
    <text evidence="5">The sequence shown here is derived from an EMBL/GenBank/DDBJ whole genome shotgun (WGS) entry which is preliminary data.</text>
</comment>
<dbReference type="EMBL" id="BLLF01000046">
    <property type="protein sequence ID" value="GFH06585.1"/>
    <property type="molecule type" value="Genomic_DNA"/>
</dbReference>
<dbReference type="Pfam" id="PF07808">
    <property type="entry name" value="RED_N"/>
    <property type="match status" value="1"/>
</dbReference>
<dbReference type="GO" id="GO:0005634">
    <property type="term" value="C:nucleus"/>
    <property type="evidence" value="ECO:0007669"/>
    <property type="project" value="UniProtKB-SubCell"/>
</dbReference>
<keyword evidence="6" id="KW-1185">Reference proteome</keyword>
<protein>
    <recommendedName>
        <fullName evidence="4">RED-like N-terminal domain-containing protein</fullName>
    </recommendedName>
</protein>
<dbReference type="Proteomes" id="UP000485058">
    <property type="component" value="Unassembled WGS sequence"/>
</dbReference>
<evidence type="ECO:0000259" key="4">
    <source>
        <dbReference type="Pfam" id="PF07808"/>
    </source>
</evidence>
<dbReference type="InterPro" id="IPR039896">
    <property type="entry name" value="Red-like"/>
</dbReference>
<dbReference type="AlphaFoldDB" id="A0A699YB43"/>
<feature type="domain" description="RED-like N-terminal" evidence="4">
    <location>
        <begin position="2"/>
        <end position="88"/>
    </location>
</feature>
<organism evidence="5 6">
    <name type="scientific">Haematococcus lacustris</name>
    <name type="common">Green alga</name>
    <name type="synonym">Haematococcus pluvialis</name>
    <dbReference type="NCBI Taxonomy" id="44745"/>
    <lineage>
        <taxon>Eukaryota</taxon>
        <taxon>Viridiplantae</taxon>
        <taxon>Chlorophyta</taxon>
        <taxon>core chlorophytes</taxon>
        <taxon>Chlorophyceae</taxon>
        <taxon>CS clade</taxon>
        <taxon>Chlamydomonadales</taxon>
        <taxon>Haematococcaceae</taxon>
        <taxon>Haematococcus</taxon>
    </lineage>
</organism>
<proteinExistence type="predicted"/>
<gene>
    <name evidence="5" type="ORF">HaLaN_01239</name>
</gene>
<name>A0A699YB43_HAELA</name>